<dbReference type="InterPro" id="IPR056789">
    <property type="entry name" value="LRR_R13L1-DRL21"/>
</dbReference>
<evidence type="ECO:0000313" key="3">
    <source>
        <dbReference type="Proteomes" id="UP001280121"/>
    </source>
</evidence>
<dbReference type="Pfam" id="PF25019">
    <property type="entry name" value="LRR_R13L1-DRL21"/>
    <property type="match status" value="1"/>
</dbReference>
<name>A0AAD9WK04_9ROSI</name>
<keyword evidence="3" id="KW-1185">Reference proteome</keyword>
<evidence type="ECO:0000259" key="1">
    <source>
        <dbReference type="Pfam" id="PF25019"/>
    </source>
</evidence>
<proteinExistence type="predicted"/>
<dbReference type="PANTHER" id="PTHR47186:SF41">
    <property type="entry name" value="OS12G0131701 PROTEIN"/>
    <property type="match status" value="1"/>
</dbReference>
<dbReference type="Proteomes" id="UP001280121">
    <property type="component" value="Unassembled WGS sequence"/>
</dbReference>
<protein>
    <recommendedName>
        <fullName evidence="1">R13L1/DRL21-like LRR repeat region domain-containing protein</fullName>
    </recommendedName>
</protein>
<dbReference type="InterPro" id="IPR032675">
    <property type="entry name" value="LRR_dom_sf"/>
</dbReference>
<reference evidence="2" key="1">
    <citation type="journal article" date="2023" name="Plant J.">
        <title>Genome sequences and population genomics provide insights into the demographic history, inbreeding, and mutation load of two 'living fossil' tree species of Dipteronia.</title>
        <authorList>
            <person name="Feng Y."/>
            <person name="Comes H.P."/>
            <person name="Chen J."/>
            <person name="Zhu S."/>
            <person name="Lu R."/>
            <person name="Zhang X."/>
            <person name="Li P."/>
            <person name="Qiu J."/>
            <person name="Olsen K.M."/>
            <person name="Qiu Y."/>
        </authorList>
    </citation>
    <scope>NUCLEOTIDE SEQUENCE</scope>
    <source>
        <strain evidence="2">KIB01</strain>
    </source>
</reference>
<dbReference type="SUPFAM" id="SSF52058">
    <property type="entry name" value="L domain-like"/>
    <property type="match status" value="2"/>
</dbReference>
<feature type="domain" description="R13L1/DRL21-like LRR repeat region" evidence="1">
    <location>
        <begin position="47"/>
        <end position="171"/>
    </location>
</feature>
<dbReference type="EMBL" id="JANJYI010000009">
    <property type="protein sequence ID" value="KAK2633974.1"/>
    <property type="molecule type" value="Genomic_DNA"/>
</dbReference>
<sequence length="582" mass="65764">MGNLINLRHVYISFQWLLKGMPSRFGRLICLLTLSVYVVGKDVGFGLKEMKNLTNLQDSLCISRLQNVNDVGDAEEADLISKKNLQELELIWIGSFKMSKNFEIESQVLEKLKVYQMLEKLTIRRYGGTKFPSWLGNTSFSSLVLLRFEDCKNCTSLPPIGQLPLLKYLSIIGGSEIEIIGPEFYGTGFSKPFQSLENLYIKDMKEWEYWIPLGLGKDIVGKVQDINFSMQGEADLPLELRFIVIKKCNALEPLPMSWMQSSNTSLEILSIQQCDSLTYIARVQLPPNLKKLEIIRCSSLQILVDEEKNVNSDICRNNLPLECSKIFYCQSKGNLPKAHKNLYILGCSKLESIAGSVHGNTSLETLEIQQCENLKVLPNDPHNVSRLQDFSISSCKSIVPFPDWSLPSVNLKTIRIMGCEKLDCLPSGMNNLSSLQSLSILCCPDIVSIPKDGFHINLTSLRIIDVKICKPIFEWEMHRLTSLKELYITKGCPDMISFPQEEIGMILPISLTTLDIYDFPNLERLSSVFQNLTSLEGLHLDDCPKLKFFPENGLPPSLLRLQIYGCPLLNKVAKGIKDFIGQ</sequence>
<evidence type="ECO:0000313" key="2">
    <source>
        <dbReference type="EMBL" id="KAK2633974.1"/>
    </source>
</evidence>
<dbReference type="PANTHER" id="PTHR47186">
    <property type="entry name" value="LEUCINE-RICH REPEAT-CONTAINING PROTEIN 57"/>
    <property type="match status" value="1"/>
</dbReference>
<gene>
    <name evidence="2" type="ORF">Ddye_028766</name>
</gene>
<dbReference type="AlphaFoldDB" id="A0AAD9WK04"/>
<dbReference type="Gene3D" id="3.80.10.10">
    <property type="entry name" value="Ribonuclease Inhibitor"/>
    <property type="match status" value="3"/>
</dbReference>
<comment type="caution">
    <text evidence="2">The sequence shown here is derived from an EMBL/GenBank/DDBJ whole genome shotgun (WGS) entry which is preliminary data.</text>
</comment>
<accession>A0AAD9WK04</accession>
<organism evidence="2 3">
    <name type="scientific">Dipteronia dyeriana</name>
    <dbReference type="NCBI Taxonomy" id="168575"/>
    <lineage>
        <taxon>Eukaryota</taxon>
        <taxon>Viridiplantae</taxon>
        <taxon>Streptophyta</taxon>
        <taxon>Embryophyta</taxon>
        <taxon>Tracheophyta</taxon>
        <taxon>Spermatophyta</taxon>
        <taxon>Magnoliopsida</taxon>
        <taxon>eudicotyledons</taxon>
        <taxon>Gunneridae</taxon>
        <taxon>Pentapetalae</taxon>
        <taxon>rosids</taxon>
        <taxon>malvids</taxon>
        <taxon>Sapindales</taxon>
        <taxon>Sapindaceae</taxon>
        <taxon>Hippocastanoideae</taxon>
        <taxon>Acereae</taxon>
        <taxon>Dipteronia</taxon>
    </lineage>
</organism>